<dbReference type="InterPro" id="IPR003856">
    <property type="entry name" value="LPS_length_determ_N"/>
</dbReference>
<evidence type="ECO:0000256" key="4">
    <source>
        <dbReference type="ARBA" id="ARBA00022989"/>
    </source>
</evidence>
<keyword evidence="2" id="KW-1003">Cell membrane</keyword>
<evidence type="ECO:0000313" key="9">
    <source>
        <dbReference type="Proteomes" id="UP000045824"/>
    </source>
</evidence>
<evidence type="ECO:0000256" key="5">
    <source>
        <dbReference type="ARBA" id="ARBA00023136"/>
    </source>
</evidence>
<keyword evidence="4 6" id="KW-1133">Transmembrane helix</keyword>
<dbReference type="InterPro" id="IPR050445">
    <property type="entry name" value="Bact_polysacc_biosynth/exp"/>
</dbReference>
<dbReference type="Proteomes" id="UP000045824">
    <property type="component" value="Unassembled WGS sequence"/>
</dbReference>
<dbReference type="GO" id="GO:0004713">
    <property type="term" value="F:protein tyrosine kinase activity"/>
    <property type="evidence" value="ECO:0007669"/>
    <property type="project" value="TreeGrafter"/>
</dbReference>
<evidence type="ECO:0000256" key="2">
    <source>
        <dbReference type="ARBA" id="ARBA00022475"/>
    </source>
</evidence>
<protein>
    <submittedName>
        <fullName evidence="8">LPS O-antigen length regulator</fullName>
    </submittedName>
</protein>
<evidence type="ECO:0000256" key="3">
    <source>
        <dbReference type="ARBA" id="ARBA00022692"/>
    </source>
</evidence>
<dbReference type="RefSeq" id="WP_050120106.1">
    <property type="nucleotide sequence ID" value="NZ_CAWMAB010000023.1"/>
</dbReference>
<dbReference type="Gene3D" id="3.30.1890.10">
    <property type="entry name" value="FepE-like"/>
    <property type="match status" value="1"/>
</dbReference>
<evidence type="ECO:0000256" key="6">
    <source>
        <dbReference type="SAM" id="Phobius"/>
    </source>
</evidence>
<dbReference type="PANTHER" id="PTHR32309:SF13">
    <property type="entry name" value="FERRIC ENTEROBACTIN TRANSPORT PROTEIN FEPE"/>
    <property type="match status" value="1"/>
</dbReference>
<accession>A0A0T9M3D9</accession>
<dbReference type="NCBIfam" id="NF007699">
    <property type="entry name" value="PRK10381.1"/>
    <property type="match status" value="1"/>
</dbReference>
<keyword evidence="5 6" id="KW-0472">Membrane</keyword>
<reference evidence="8 9" key="1">
    <citation type="submission" date="2015-03" db="EMBL/GenBank/DDBJ databases">
        <authorList>
            <person name="Murphy D."/>
        </authorList>
    </citation>
    <scope>NUCLEOTIDE SEQUENCE [LARGE SCALE GENOMIC DNA]</scope>
    <source>
        <strain evidence="8 9">FCF326</strain>
    </source>
</reference>
<dbReference type="EMBL" id="CPYI01000023">
    <property type="protein sequence ID" value="CNF55836.1"/>
    <property type="molecule type" value="Genomic_DNA"/>
</dbReference>
<dbReference type="PANTHER" id="PTHR32309">
    <property type="entry name" value="TYROSINE-PROTEIN KINASE"/>
    <property type="match status" value="1"/>
</dbReference>
<dbReference type="AlphaFoldDB" id="A0A0T9M3D9"/>
<gene>
    <name evidence="8" type="primary">fepE</name>
    <name evidence="8" type="ORF">ERS008491_04092</name>
</gene>
<comment type="subcellular location">
    <subcellularLocation>
        <location evidence="1">Cell membrane</location>
        <topology evidence="1">Multi-pass membrane protein</topology>
    </subcellularLocation>
</comment>
<feature type="transmembrane region" description="Helical" evidence="6">
    <location>
        <begin position="342"/>
        <end position="362"/>
    </location>
</feature>
<keyword evidence="3 6" id="KW-0812">Transmembrane</keyword>
<dbReference type="Pfam" id="PF02706">
    <property type="entry name" value="Wzz"/>
    <property type="match status" value="1"/>
</dbReference>
<evidence type="ECO:0000256" key="1">
    <source>
        <dbReference type="ARBA" id="ARBA00004651"/>
    </source>
</evidence>
<name>A0A0T9M3D9_YERKR</name>
<feature type="domain" description="Polysaccharide chain length determinant N-terminal" evidence="7">
    <location>
        <begin position="28"/>
        <end position="124"/>
    </location>
</feature>
<feature type="transmembrane region" description="Helical" evidence="6">
    <location>
        <begin position="46"/>
        <end position="64"/>
    </location>
</feature>
<organism evidence="8 9">
    <name type="scientific">Yersinia kristensenii</name>
    <dbReference type="NCBI Taxonomy" id="28152"/>
    <lineage>
        <taxon>Bacteria</taxon>
        <taxon>Pseudomonadati</taxon>
        <taxon>Pseudomonadota</taxon>
        <taxon>Gammaproteobacteria</taxon>
        <taxon>Enterobacterales</taxon>
        <taxon>Yersiniaceae</taxon>
        <taxon>Yersinia</taxon>
    </lineage>
</organism>
<evidence type="ECO:0000259" key="7">
    <source>
        <dbReference type="Pfam" id="PF02706"/>
    </source>
</evidence>
<dbReference type="SUPFAM" id="SSF160355">
    <property type="entry name" value="Bacterial polysaccharide co-polymerase-like"/>
    <property type="match status" value="1"/>
</dbReference>
<sequence length="379" mass="43439">MNDSSNKNDTTPIKSQIYDLSHLSPQRDEVDFFELITVILNSKFKIIIVTFLFIVAGLTVAYMIPNQWTSTAIVIKPSDESIQVLDKITTDLAALDVIIDVDADYLLSTFKQNFDSRDMRAEYLVNTNYFKKLMAENPQDEVRKKYLIEKIINQDISSVSSQQDKNDDKSEYRYYKLSHKAETASDAHDLLLGYINYVKKIVDADITRKIKRTIDTAKNLSTEKYNLDLLRAKNNQEVKIERLKYAIDMANAAGIKKPIYGSGTVINDDPDFPITIGSDTLSKKLEIEKSITDPVLIDPDLLNRKLYIEKLNNLKVDNIDIVPFKYLQQPTEPTIKDATKRLLILILFTLIGFVGSVTFVLIKHFRREWEQKNQGTHIG</sequence>
<dbReference type="GO" id="GO:0005886">
    <property type="term" value="C:plasma membrane"/>
    <property type="evidence" value="ECO:0007669"/>
    <property type="project" value="UniProtKB-SubCell"/>
</dbReference>
<proteinExistence type="predicted"/>
<evidence type="ECO:0000313" key="8">
    <source>
        <dbReference type="EMBL" id="CNF55836.1"/>
    </source>
</evidence>